<name>A0A3D4V811_9BACT</name>
<protein>
    <submittedName>
        <fullName evidence="2">VOC family protein</fullName>
    </submittedName>
</protein>
<reference evidence="2 3" key="1">
    <citation type="journal article" date="2018" name="Nat. Biotechnol.">
        <title>A standardized bacterial taxonomy based on genome phylogeny substantially revises the tree of life.</title>
        <authorList>
            <person name="Parks D.H."/>
            <person name="Chuvochina M."/>
            <person name="Waite D.W."/>
            <person name="Rinke C."/>
            <person name="Skarshewski A."/>
            <person name="Chaumeil P.A."/>
            <person name="Hugenholtz P."/>
        </authorList>
    </citation>
    <scope>NUCLEOTIDE SEQUENCE [LARGE SCALE GENOMIC DNA]</scope>
    <source>
        <strain evidence="2">UBA8844</strain>
    </source>
</reference>
<comment type="caution">
    <text evidence="2">The sequence shown here is derived from an EMBL/GenBank/DDBJ whole genome shotgun (WGS) entry which is preliminary data.</text>
</comment>
<dbReference type="AlphaFoldDB" id="A0A3D4V811"/>
<organism evidence="2 3">
    <name type="scientific">Gemmatimonas aurantiaca</name>
    <dbReference type="NCBI Taxonomy" id="173480"/>
    <lineage>
        <taxon>Bacteria</taxon>
        <taxon>Pseudomonadati</taxon>
        <taxon>Gemmatimonadota</taxon>
        <taxon>Gemmatimonadia</taxon>
        <taxon>Gemmatimonadales</taxon>
        <taxon>Gemmatimonadaceae</taxon>
        <taxon>Gemmatimonas</taxon>
    </lineage>
</organism>
<dbReference type="Pfam" id="PF00903">
    <property type="entry name" value="Glyoxalase"/>
    <property type="match status" value="1"/>
</dbReference>
<evidence type="ECO:0000313" key="2">
    <source>
        <dbReference type="EMBL" id="HCT56467.1"/>
    </source>
</evidence>
<sequence length="240" mass="25730">MVSAVRPPRFSRYLLRTTDVEAAAAFYDAVLDHRGDGILPLHESAIARGARPHWLGHVQVGHGGAVDTMITRFVERGAMHLGPPPGVADFAIFRDAGGAIVAVTGNAAESSSRVVWHQLSTLDPQRAAANYSALFGWSFAESEIDLGAFGRHRRFAFDAGESFIGQVSGIEGRPEVHAHWLFFFAVPSLDLAVDRVRTKEGTVLGPIEFSNGARVAVCEDPQGAAFGLIEAEDAVRLAEG</sequence>
<dbReference type="PANTHER" id="PTHR33993">
    <property type="entry name" value="GLYOXALASE-RELATED"/>
    <property type="match status" value="1"/>
</dbReference>
<dbReference type="Proteomes" id="UP000264071">
    <property type="component" value="Unassembled WGS sequence"/>
</dbReference>
<gene>
    <name evidence="2" type="ORF">DGD08_04560</name>
</gene>
<dbReference type="InterPro" id="IPR029068">
    <property type="entry name" value="Glyas_Bleomycin-R_OHBP_Dase"/>
</dbReference>
<dbReference type="SUPFAM" id="SSF54593">
    <property type="entry name" value="Glyoxalase/Bleomycin resistance protein/Dihydroxybiphenyl dioxygenase"/>
    <property type="match status" value="2"/>
</dbReference>
<dbReference type="Gene3D" id="3.10.180.10">
    <property type="entry name" value="2,3-Dihydroxybiphenyl 1,2-Dioxygenase, domain 1"/>
    <property type="match status" value="1"/>
</dbReference>
<proteinExistence type="predicted"/>
<dbReference type="InterPro" id="IPR037523">
    <property type="entry name" value="VOC_core"/>
</dbReference>
<evidence type="ECO:0000259" key="1">
    <source>
        <dbReference type="PROSITE" id="PS51819"/>
    </source>
</evidence>
<dbReference type="EMBL" id="DPIY01000005">
    <property type="protein sequence ID" value="HCT56467.1"/>
    <property type="molecule type" value="Genomic_DNA"/>
</dbReference>
<dbReference type="PANTHER" id="PTHR33993:SF14">
    <property type="entry name" value="GB|AAF24581.1"/>
    <property type="match status" value="1"/>
</dbReference>
<dbReference type="InterPro" id="IPR004360">
    <property type="entry name" value="Glyas_Fos-R_dOase_dom"/>
</dbReference>
<evidence type="ECO:0000313" key="3">
    <source>
        <dbReference type="Proteomes" id="UP000264071"/>
    </source>
</evidence>
<accession>A0A3D4V811</accession>
<dbReference type="CDD" id="cd07247">
    <property type="entry name" value="SgaA_N_like"/>
    <property type="match status" value="1"/>
</dbReference>
<feature type="domain" description="VOC" evidence="1">
    <location>
        <begin position="113"/>
        <end position="231"/>
    </location>
</feature>
<dbReference type="PROSITE" id="PS51819">
    <property type="entry name" value="VOC"/>
    <property type="match status" value="1"/>
</dbReference>
<dbReference type="InterPro" id="IPR052164">
    <property type="entry name" value="Anthracycline_SecMetBiosynth"/>
</dbReference>